<protein>
    <submittedName>
        <fullName evidence="5">Uncharacterized protein LOC101864200</fullName>
    </submittedName>
</protein>
<dbReference type="InterPro" id="IPR011992">
    <property type="entry name" value="EF-hand-dom_pair"/>
</dbReference>
<dbReference type="Gene3D" id="1.10.238.10">
    <property type="entry name" value="EF-hand"/>
    <property type="match status" value="1"/>
</dbReference>
<feature type="domain" description="EF-hand" evidence="3">
    <location>
        <begin position="124"/>
        <end position="159"/>
    </location>
</feature>
<proteinExistence type="predicted"/>
<feature type="compositionally biased region" description="Polar residues" evidence="2">
    <location>
        <begin position="15"/>
        <end position="27"/>
    </location>
</feature>
<gene>
    <name evidence="5" type="primary">LOC101864200</name>
</gene>
<evidence type="ECO:0000313" key="4">
    <source>
        <dbReference type="Proteomes" id="UP000694888"/>
    </source>
</evidence>
<accession>A0ABM0JE87</accession>
<dbReference type="InterPro" id="IPR002048">
    <property type="entry name" value="EF_hand_dom"/>
</dbReference>
<dbReference type="PROSITE" id="PS50222">
    <property type="entry name" value="EF_HAND_2"/>
    <property type="match status" value="1"/>
</dbReference>
<evidence type="ECO:0000259" key="3">
    <source>
        <dbReference type="PROSITE" id="PS50222"/>
    </source>
</evidence>
<feature type="compositionally biased region" description="Basic residues" evidence="2">
    <location>
        <begin position="1"/>
        <end position="10"/>
    </location>
</feature>
<feature type="region of interest" description="Disordered" evidence="2">
    <location>
        <begin position="1"/>
        <end position="27"/>
    </location>
</feature>
<evidence type="ECO:0000256" key="1">
    <source>
        <dbReference type="ARBA" id="ARBA00022837"/>
    </source>
</evidence>
<keyword evidence="4" id="KW-1185">Reference proteome</keyword>
<dbReference type="GeneID" id="101864200"/>
<name>A0ABM0JE87_APLCA</name>
<keyword evidence="1" id="KW-0106">Calcium</keyword>
<dbReference type="Proteomes" id="UP000694888">
    <property type="component" value="Unplaced"/>
</dbReference>
<evidence type="ECO:0000313" key="5">
    <source>
        <dbReference type="RefSeq" id="XP_005091691.1"/>
    </source>
</evidence>
<dbReference type="InterPro" id="IPR018247">
    <property type="entry name" value="EF_Hand_1_Ca_BS"/>
</dbReference>
<organism evidence="4 5">
    <name type="scientific">Aplysia californica</name>
    <name type="common">California sea hare</name>
    <dbReference type="NCBI Taxonomy" id="6500"/>
    <lineage>
        <taxon>Eukaryota</taxon>
        <taxon>Metazoa</taxon>
        <taxon>Spiralia</taxon>
        <taxon>Lophotrochozoa</taxon>
        <taxon>Mollusca</taxon>
        <taxon>Gastropoda</taxon>
        <taxon>Heterobranchia</taxon>
        <taxon>Euthyneura</taxon>
        <taxon>Tectipleura</taxon>
        <taxon>Aplysiida</taxon>
        <taxon>Aplysioidea</taxon>
        <taxon>Aplysiidae</taxon>
        <taxon>Aplysia</taxon>
    </lineage>
</organism>
<evidence type="ECO:0000256" key="2">
    <source>
        <dbReference type="SAM" id="MobiDB-lite"/>
    </source>
</evidence>
<reference evidence="5" key="1">
    <citation type="submission" date="2025-08" db="UniProtKB">
        <authorList>
            <consortium name="RefSeq"/>
        </authorList>
    </citation>
    <scope>IDENTIFICATION</scope>
</reference>
<dbReference type="PROSITE" id="PS00018">
    <property type="entry name" value="EF_HAND_1"/>
    <property type="match status" value="1"/>
</dbReference>
<sequence>MNAMSVKRKGGSLSFPKSASTRQDTNTLKSKQLALKRRFSKLRKRFPDLEPRLLENLLCYALTLVVPGTEELLDTKIFMAEMNLSFGFTNSDFILRIYNMTRGKHEYVTVDDYMLLLTIFYSNDLNRKAEYTFDVYDVDSDNIISTAEFARYLRGGMPISDPDDREANEETLREVMDILTNVMGINDKGYIHKDHYMKVVRDKPEILEFLGQTLPSVYVQRHFTETYISPQRFSPDQVSRYLRSRRHYILQEPKEQKPKQLLGLYPIEIIYPRIE</sequence>
<dbReference type="RefSeq" id="XP_005091691.1">
    <property type="nucleotide sequence ID" value="XM_005091634.1"/>
</dbReference>
<dbReference type="SUPFAM" id="SSF47473">
    <property type="entry name" value="EF-hand"/>
    <property type="match status" value="1"/>
</dbReference>